<accession>A0A0A2FAK5</accession>
<reference evidence="1 2" key="1">
    <citation type="submission" date="2014-08" db="EMBL/GenBank/DDBJ databases">
        <title>Porphyromonas gulae strain:COT-052_OH1451 Genome sequencing.</title>
        <authorList>
            <person name="Wallis C."/>
            <person name="Deusch O."/>
            <person name="O'Flynn C."/>
            <person name="Davis I."/>
            <person name="Jospin G."/>
            <person name="Darling A.E."/>
            <person name="Coil D.A."/>
            <person name="Alexiev A."/>
            <person name="Horsfall A."/>
            <person name="Kirkwood N."/>
            <person name="Harris S."/>
            <person name="Eisen J.A."/>
        </authorList>
    </citation>
    <scope>NUCLEOTIDE SEQUENCE [LARGE SCALE GENOMIC DNA]</scope>
    <source>
        <strain evidence="2">COT-052 OH1451</strain>
    </source>
</reference>
<dbReference type="EMBL" id="JRAI01000005">
    <property type="protein sequence ID" value="KGN88018.1"/>
    <property type="molecule type" value="Genomic_DNA"/>
</dbReference>
<dbReference type="Proteomes" id="UP000030130">
    <property type="component" value="Unassembled WGS sequence"/>
</dbReference>
<comment type="caution">
    <text evidence="1">The sequence shown here is derived from an EMBL/GenBank/DDBJ whole genome shotgun (WGS) entry which is preliminary data.</text>
</comment>
<name>A0A0A2FAK5_9PORP</name>
<evidence type="ECO:0008006" key="3">
    <source>
        <dbReference type="Google" id="ProtNLM"/>
    </source>
</evidence>
<dbReference type="AlphaFoldDB" id="A0A0A2FAK5"/>
<evidence type="ECO:0000313" key="1">
    <source>
        <dbReference type="EMBL" id="KGN88018.1"/>
    </source>
</evidence>
<dbReference type="RefSeq" id="WP_039419951.1">
    <property type="nucleotide sequence ID" value="NZ_JRAI01000005.1"/>
</dbReference>
<organism evidence="1 2">
    <name type="scientific">Porphyromonas gulae</name>
    <dbReference type="NCBI Taxonomy" id="111105"/>
    <lineage>
        <taxon>Bacteria</taxon>
        <taxon>Pseudomonadati</taxon>
        <taxon>Bacteroidota</taxon>
        <taxon>Bacteroidia</taxon>
        <taxon>Bacteroidales</taxon>
        <taxon>Porphyromonadaceae</taxon>
        <taxon>Porphyromonas</taxon>
    </lineage>
</organism>
<dbReference type="SUPFAM" id="SSF46955">
    <property type="entry name" value="Putative DNA-binding domain"/>
    <property type="match status" value="1"/>
</dbReference>
<dbReference type="InterPro" id="IPR009061">
    <property type="entry name" value="DNA-bd_dom_put_sf"/>
</dbReference>
<proteinExistence type="predicted"/>
<protein>
    <recommendedName>
        <fullName evidence="3">Helix-turn-helix domain-containing protein</fullName>
    </recommendedName>
</protein>
<sequence length="68" mass="7645">MTTVKLKTDKIVTVPREDLLTRDQAAELFNTTTTTLAAMASRGEITRYRGNGDATFYRKSELEKAFSL</sequence>
<gene>
    <name evidence="1" type="ORF">HR08_01130</name>
</gene>
<evidence type="ECO:0000313" key="2">
    <source>
        <dbReference type="Proteomes" id="UP000030130"/>
    </source>
</evidence>